<accession>A0A0N0VCN3</accession>
<evidence type="ECO:0000256" key="1">
    <source>
        <dbReference type="SAM" id="MobiDB-lite"/>
    </source>
</evidence>
<name>A0A0N0VCN3_LEPPY</name>
<dbReference type="RefSeq" id="XP_015651617.1">
    <property type="nucleotide sequence ID" value="XM_015809814.1"/>
</dbReference>
<feature type="compositionally biased region" description="Low complexity" evidence="1">
    <location>
        <begin position="132"/>
        <end position="158"/>
    </location>
</feature>
<dbReference type="AlphaFoldDB" id="A0A0N0VCN3"/>
<feature type="region of interest" description="Disordered" evidence="1">
    <location>
        <begin position="110"/>
        <end position="235"/>
    </location>
</feature>
<feature type="region of interest" description="Disordered" evidence="1">
    <location>
        <begin position="16"/>
        <end position="38"/>
    </location>
</feature>
<dbReference type="OMA" id="PCVYRLL"/>
<gene>
    <name evidence="2" type="ORF">ABB37_10078</name>
</gene>
<feature type="compositionally biased region" description="Polar residues" evidence="1">
    <location>
        <begin position="224"/>
        <end position="235"/>
    </location>
</feature>
<sequence>MSDDAHKCDAHLSTVVLSPDASPGGEAAEAHVTPTPADDEELSLVDLLLRASETIRAERARADAVEYENGILRAQLDGVRAAYHRATAQHGISDELLRYVERYVVPEEVGTRSPRAASGNEPPPRHRSCSKTAVAAHAGSSASSVARAPSRASVTATTQSYRKGWEATAAASPPVEAETGREPTPASFSRPRQAPTAAADVADSPETSPRTLPLHDDSKENRQQQRGSQPSISVQTMACRLRRALAPRPTETVVDDIIHSMVTALQRDVQAKLEDQCVSAPPSRLRGFALVRVRPCVYRILSGPPAEVKAIARSRGADGTAALRSSTSPLTAFPFRLNYLPHQASRGHQKTLSSLAETQPQVRSVVVHLAVDSGALRVVRGGGHVDFVEFLERFLRIKLGGP</sequence>
<evidence type="ECO:0000313" key="2">
    <source>
        <dbReference type="EMBL" id="KPA73178.1"/>
    </source>
</evidence>
<organism evidence="2 3">
    <name type="scientific">Leptomonas pyrrhocoris</name>
    <name type="common">Firebug parasite</name>
    <dbReference type="NCBI Taxonomy" id="157538"/>
    <lineage>
        <taxon>Eukaryota</taxon>
        <taxon>Discoba</taxon>
        <taxon>Euglenozoa</taxon>
        <taxon>Kinetoplastea</taxon>
        <taxon>Metakinetoplastina</taxon>
        <taxon>Trypanosomatida</taxon>
        <taxon>Trypanosomatidae</taxon>
        <taxon>Leishmaniinae</taxon>
        <taxon>Leptomonas</taxon>
    </lineage>
</organism>
<dbReference type="VEuPathDB" id="TriTrypDB:LpyrH10_40_0180"/>
<feature type="compositionally biased region" description="Basic and acidic residues" evidence="1">
    <location>
        <begin position="213"/>
        <end position="223"/>
    </location>
</feature>
<proteinExistence type="predicted"/>
<dbReference type="EMBL" id="LGTL01000040">
    <property type="protein sequence ID" value="KPA73178.1"/>
    <property type="molecule type" value="Genomic_DNA"/>
</dbReference>
<reference evidence="2 3" key="1">
    <citation type="submission" date="2015-07" db="EMBL/GenBank/DDBJ databases">
        <title>High-quality genome of monoxenous trypanosomatid Leptomonas pyrrhocoris.</title>
        <authorList>
            <person name="Flegontov P."/>
            <person name="Butenko A."/>
            <person name="Firsov S."/>
            <person name="Vlcek C."/>
            <person name="Logacheva M.D."/>
            <person name="Field M."/>
            <person name="Filatov D."/>
            <person name="Flegontova O."/>
            <person name="Gerasimov E."/>
            <person name="Jackson A.P."/>
            <person name="Kelly S."/>
            <person name="Opperdoes F."/>
            <person name="O'Reilly A."/>
            <person name="Votypka J."/>
            <person name="Yurchenko V."/>
            <person name="Lukes J."/>
        </authorList>
    </citation>
    <scope>NUCLEOTIDE SEQUENCE [LARGE SCALE GENOMIC DNA]</scope>
    <source>
        <strain evidence="2">H10</strain>
    </source>
</reference>
<keyword evidence="3" id="KW-1185">Reference proteome</keyword>
<comment type="caution">
    <text evidence="2">The sequence shown here is derived from an EMBL/GenBank/DDBJ whole genome shotgun (WGS) entry which is preliminary data.</text>
</comment>
<dbReference type="Proteomes" id="UP000037923">
    <property type="component" value="Unassembled WGS sequence"/>
</dbReference>
<evidence type="ECO:0000313" key="3">
    <source>
        <dbReference type="Proteomes" id="UP000037923"/>
    </source>
</evidence>
<dbReference type="GeneID" id="26910358"/>
<dbReference type="OrthoDB" id="273723at2759"/>
<protein>
    <submittedName>
        <fullName evidence="2">Uncharacterized protein</fullName>
    </submittedName>
</protein>